<evidence type="ECO:0000256" key="1">
    <source>
        <dbReference type="SAM" id="Phobius"/>
    </source>
</evidence>
<name>A0A1H9N2E5_9BACT</name>
<keyword evidence="1" id="KW-0812">Transmembrane</keyword>
<dbReference type="Proteomes" id="UP000199021">
    <property type="component" value="Unassembled WGS sequence"/>
</dbReference>
<sequence length="767" mass="86726">MHLRLRPKIVALAIMQNFFRDILHSFSVQLLLLHLRSNFLLLAVWVLLVLMMSGLLGPNLGLQYLFLDPEYLGDTDFWSFFIVGGAFGFFTMSWNLGTYLLIGGYFNFLASLSRPFFKYCINNALLPLAVFLFYCGLLVHFLRPGKDIQPDRWLIGESLSGLILGLIISLFVYAIYFNLTNRDIGYYQPRFREAPPNMGPGQSRKRTSGYRPYRAKALAPMLTKMYDNPYDVKTYLGENLRTRLVRSVAHYDSAVLQGIFRQNHLNAIVLQLGTIIALALLGLLIDQPLFQIPAGASFLVMFSLIVAIIGAISYWFSEWRFVLMVCLLAVFNYISSGPLFRHGNQAYGLDYSTTADYTTERLKALAGSEQLGQDIAASRNILERWKARQPADKPPLIIVCASGGGLTAALWATHVTQTLEQCTGGNFIRSTALMTGASGGQVGLAYLRESYLSDPEFHLNDALRLDRISRDLLNPVAFSLVSNDLFLPFTRVKVGGKSYRRDRAYSFEQELATNTGSILNKPLWKYRQPEQEARIPMMFVTPSIVEDGRRMVISPQGVSYMTASPAALRGDLPLQPDMVDFRWLLQDQEPDSLHFATALRMNATYPYVLPLVRLPTKPSIRLMDAGYRDNYGVVSAARFVTTFKDWLLENTSGVHFVQISAFREGAEKEERDDRRGAIESLFSPVGVAGNILSVQILDQEVLLGQLAESLGPDRFFLHRFNYESDADDPLRTSVSFHLTDREQMQVLQAIDEKEFQERLDRLIRVIE</sequence>
<gene>
    <name evidence="2" type="ORF">SAMN05444359_1339</name>
</gene>
<accession>A0A1H9N2E5</accession>
<keyword evidence="3" id="KW-1185">Reference proteome</keyword>
<feature type="transmembrane region" description="Helical" evidence="1">
    <location>
        <begin position="162"/>
        <end position="179"/>
    </location>
</feature>
<keyword evidence="1" id="KW-1133">Transmembrane helix</keyword>
<proteinExistence type="predicted"/>
<feature type="transmembrane region" description="Helical" evidence="1">
    <location>
        <begin position="123"/>
        <end position="142"/>
    </location>
</feature>
<dbReference type="SUPFAM" id="SSF52151">
    <property type="entry name" value="FabD/lysophospholipase-like"/>
    <property type="match status" value="1"/>
</dbReference>
<feature type="transmembrane region" description="Helical" evidence="1">
    <location>
        <begin position="321"/>
        <end position="340"/>
    </location>
</feature>
<reference evidence="3" key="1">
    <citation type="submission" date="2016-10" db="EMBL/GenBank/DDBJ databases">
        <authorList>
            <person name="Varghese N."/>
            <person name="Submissions S."/>
        </authorList>
    </citation>
    <scope>NUCLEOTIDE SEQUENCE [LARGE SCALE GENOMIC DNA]</scope>
    <source>
        <strain evidence="3">DSM 24740</strain>
    </source>
</reference>
<feature type="transmembrane region" description="Helical" evidence="1">
    <location>
        <begin position="77"/>
        <end position="102"/>
    </location>
</feature>
<protein>
    <recommendedName>
        <fullName evidence="4">Patatin-like phospholipase</fullName>
    </recommendedName>
</protein>
<feature type="transmembrane region" description="Helical" evidence="1">
    <location>
        <begin position="265"/>
        <end position="285"/>
    </location>
</feature>
<dbReference type="AlphaFoldDB" id="A0A1H9N2E5"/>
<feature type="transmembrane region" description="Helical" evidence="1">
    <location>
        <begin position="39"/>
        <end position="57"/>
    </location>
</feature>
<dbReference type="InParanoid" id="A0A1H9N2E5"/>
<dbReference type="STRING" id="478744.SAMN05444359_1339"/>
<evidence type="ECO:0000313" key="2">
    <source>
        <dbReference type="EMBL" id="SER29805.1"/>
    </source>
</evidence>
<evidence type="ECO:0000313" key="3">
    <source>
        <dbReference type="Proteomes" id="UP000199021"/>
    </source>
</evidence>
<dbReference type="InterPro" id="IPR016035">
    <property type="entry name" value="Acyl_Trfase/lysoPLipase"/>
</dbReference>
<feature type="transmembrane region" description="Helical" evidence="1">
    <location>
        <begin position="291"/>
        <end position="314"/>
    </location>
</feature>
<dbReference type="EMBL" id="FOFB01000033">
    <property type="protein sequence ID" value="SER29805.1"/>
    <property type="molecule type" value="Genomic_DNA"/>
</dbReference>
<keyword evidence="1" id="KW-0472">Membrane</keyword>
<evidence type="ECO:0008006" key="4">
    <source>
        <dbReference type="Google" id="ProtNLM"/>
    </source>
</evidence>
<organism evidence="2 3">
    <name type="scientific">Neolewinella agarilytica</name>
    <dbReference type="NCBI Taxonomy" id="478744"/>
    <lineage>
        <taxon>Bacteria</taxon>
        <taxon>Pseudomonadati</taxon>
        <taxon>Bacteroidota</taxon>
        <taxon>Saprospiria</taxon>
        <taxon>Saprospirales</taxon>
        <taxon>Lewinellaceae</taxon>
        <taxon>Neolewinella</taxon>
    </lineage>
</organism>